<organism evidence="5 6">
    <name type="scientific">Piloderma croceum (strain F 1598)</name>
    <dbReference type="NCBI Taxonomy" id="765440"/>
    <lineage>
        <taxon>Eukaryota</taxon>
        <taxon>Fungi</taxon>
        <taxon>Dikarya</taxon>
        <taxon>Basidiomycota</taxon>
        <taxon>Agaricomycotina</taxon>
        <taxon>Agaricomycetes</taxon>
        <taxon>Agaricomycetidae</taxon>
        <taxon>Atheliales</taxon>
        <taxon>Atheliaceae</taxon>
        <taxon>Piloderma</taxon>
    </lineage>
</organism>
<gene>
    <name evidence="5" type="ORF">PILCRDRAFT_820989</name>
</gene>
<evidence type="ECO:0000313" key="6">
    <source>
        <dbReference type="Proteomes" id="UP000054166"/>
    </source>
</evidence>
<dbReference type="PANTHER" id="PTHR48125:SF12">
    <property type="entry name" value="AT HOOK TRANSCRIPTION FACTOR FAMILY-RELATED"/>
    <property type="match status" value="1"/>
</dbReference>
<feature type="region of interest" description="Disordered" evidence="2">
    <location>
        <begin position="276"/>
        <end position="338"/>
    </location>
</feature>
<dbReference type="Proteomes" id="UP000054166">
    <property type="component" value="Unassembled WGS sequence"/>
</dbReference>
<evidence type="ECO:0000256" key="1">
    <source>
        <dbReference type="ARBA" id="ARBA00022553"/>
    </source>
</evidence>
<accession>A0A0C3FBP9</accession>
<evidence type="ECO:0000259" key="3">
    <source>
        <dbReference type="Pfam" id="PF08729"/>
    </source>
</evidence>
<sequence length="626" mass="67922">MSDSMSAHLSDDFEMSDVKEITENLSPKSSISPAPASVVGGRLPSSSSTRPPVSGSTTSSRNSDDTISLAGDVEVVTVSSRDNSVEPPAIPIIIKTEHSSQSPQQNTLDNSKLPSAAAGPSSLQPPAAAAPPTKPKSTKVVRPRSPSPSPPPPPPPPLQTIRLDIRLGGPEDYEVDISNMAKETGQRPPTPVRVVKRDISDSEGEDDAEGEPKKDGEPSKPASKARRKKKNLTAEYYDVHDPFIDDSELALDERTYFAQTKQQGFYVSSGEVALLKDKTPKKPKSKRPGPSAKADAAAAAAAGPSHLSGFKREGTKDSPIALGSDDEDAKPGQKRKRYTTVVENGKKRRVVNIHDFHPELQQSIDELKLAIAKENWDHKGKFPPGIKPLLAQVALKAVALDEYDDHFFNLMPVLFPYNKFTMSKLIKRTIFQDHVQFLNQRQAALLAELAQLTTEGFPRAKEEWEKTVAQWEAKQEKIKGAEAKVGGEESAAGAPPPSARQSTEDAASGMEQDPQPLAPTQEGGTPKAAAGKADAHPPSKKYRMTETMKGIVWQLVGLSNECCRLENEKNTLEGSNNQVSEQGLRKSLYQKIVAAFPDGWMSSGQISRDVSSMKKKFEKEAMETES</sequence>
<proteinExistence type="predicted"/>
<feature type="domain" description="Hpc2-related" evidence="3">
    <location>
        <begin position="224"/>
        <end position="272"/>
    </location>
</feature>
<keyword evidence="6" id="KW-1185">Reference proteome</keyword>
<evidence type="ECO:0008006" key="7">
    <source>
        <dbReference type="Google" id="ProtNLM"/>
    </source>
</evidence>
<dbReference type="InParanoid" id="A0A0C3FBP9"/>
<feature type="compositionally biased region" description="Low complexity" evidence="2">
    <location>
        <begin position="111"/>
        <end position="127"/>
    </location>
</feature>
<dbReference type="Pfam" id="PF14075">
    <property type="entry name" value="UBN_AB"/>
    <property type="match status" value="1"/>
</dbReference>
<dbReference type="OrthoDB" id="5576775at2759"/>
<dbReference type="AlphaFoldDB" id="A0A0C3FBP9"/>
<keyword evidence="1" id="KW-0597">Phosphoprotein</keyword>
<dbReference type="Pfam" id="PF08729">
    <property type="entry name" value="HUN"/>
    <property type="match status" value="1"/>
</dbReference>
<evidence type="ECO:0000313" key="5">
    <source>
        <dbReference type="EMBL" id="KIM82090.1"/>
    </source>
</evidence>
<reference evidence="6" key="2">
    <citation type="submission" date="2015-01" db="EMBL/GenBank/DDBJ databases">
        <title>Evolutionary Origins and Diversification of the Mycorrhizal Mutualists.</title>
        <authorList>
            <consortium name="DOE Joint Genome Institute"/>
            <consortium name="Mycorrhizal Genomics Consortium"/>
            <person name="Kohler A."/>
            <person name="Kuo A."/>
            <person name="Nagy L.G."/>
            <person name="Floudas D."/>
            <person name="Copeland A."/>
            <person name="Barry K.W."/>
            <person name="Cichocki N."/>
            <person name="Veneault-Fourrey C."/>
            <person name="LaButti K."/>
            <person name="Lindquist E.A."/>
            <person name="Lipzen A."/>
            <person name="Lundell T."/>
            <person name="Morin E."/>
            <person name="Murat C."/>
            <person name="Riley R."/>
            <person name="Ohm R."/>
            <person name="Sun H."/>
            <person name="Tunlid A."/>
            <person name="Henrissat B."/>
            <person name="Grigoriev I.V."/>
            <person name="Hibbett D.S."/>
            <person name="Martin F."/>
        </authorList>
    </citation>
    <scope>NUCLEOTIDE SEQUENCE [LARGE SCALE GENOMIC DNA]</scope>
    <source>
        <strain evidence="6">F 1598</strain>
    </source>
</reference>
<dbReference type="InterPro" id="IPR014840">
    <property type="entry name" value="HRD"/>
</dbReference>
<evidence type="ECO:0000256" key="2">
    <source>
        <dbReference type="SAM" id="MobiDB-lite"/>
    </source>
</evidence>
<dbReference type="STRING" id="765440.A0A0C3FBP9"/>
<dbReference type="InterPro" id="IPR026947">
    <property type="entry name" value="UBN_middle_dom"/>
</dbReference>
<feature type="domain" description="Ubinuclein middle" evidence="4">
    <location>
        <begin position="355"/>
        <end position="608"/>
    </location>
</feature>
<evidence type="ECO:0000259" key="4">
    <source>
        <dbReference type="Pfam" id="PF14075"/>
    </source>
</evidence>
<dbReference type="EMBL" id="KN832996">
    <property type="protein sequence ID" value="KIM82090.1"/>
    <property type="molecule type" value="Genomic_DNA"/>
</dbReference>
<protein>
    <recommendedName>
        <fullName evidence="7">Ubinuclein middle domain-containing protein</fullName>
    </recommendedName>
</protein>
<reference evidence="5 6" key="1">
    <citation type="submission" date="2014-04" db="EMBL/GenBank/DDBJ databases">
        <authorList>
            <consortium name="DOE Joint Genome Institute"/>
            <person name="Kuo A."/>
            <person name="Tarkka M."/>
            <person name="Buscot F."/>
            <person name="Kohler A."/>
            <person name="Nagy L.G."/>
            <person name="Floudas D."/>
            <person name="Copeland A."/>
            <person name="Barry K.W."/>
            <person name="Cichocki N."/>
            <person name="Veneault-Fourrey C."/>
            <person name="LaButti K."/>
            <person name="Lindquist E.A."/>
            <person name="Lipzen A."/>
            <person name="Lundell T."/>
            <person name="Morin E."/>
            <person name="Murat C."/>
            <person name="Sun H."/>
            <person name="Tunlid A."/>
            <person name="Henrissat B."/>
            <person name="Grigoriev I.V."/>
            <person name="Hibbett D.S."/>
            <person name="Martin F."/>
            <person name="Nordberg H.P."/>
            <person name="Cantor M.N."/>
            <person name="Hua S.X."/>
        </authorList>
    </citation>
    <scope>NUCLEOTIDE SEQUENCE [LARGE SCALE GENOMIC DNA]</scope>
    <source>
        <strain evidence="5 6">F 1598</strain>
    </source>
</reference>
<feature type="region of interest" description="Disordered" evidence="2">
    <location>
        <begin position="479"/>
        <end position="543"/>
    </location>
</feature>
<feature type="compositionally biased region" description="Pro residues" evidence="2">
    <location>
        <begin position="145"/>
        <end position="158"/>
    </location>
</feature>
<dbReference type="PANTHER" id="PTHR48125">
    <property type="entry name" value="LP07818P1"/>
    <property type="match status" value="1"/>
</dbReference>
<feature type="compositionally biased region" description="Low complexity" evidence="2">
    <location>
        <begin position="288"/>
        <end position="302"/>
    </location>
</feature>
<feature type="compositionally biased region" description="Polar residues" evidence="2">
    <location>
        <begin position="99"/>
        <end position="110"/>
    </location>
</feature>
<feature type="compositionally biased region" description="Low complexity" evidence="2">
    <location>
        <begin position="26"/>
        <end position="61"/>
    </location>
</feature>
<dbReference type="HOGENOM" id="CLU_022330_0_0_1"/>
<feature type="region of interest" description="Disordered" evidence="2">
    <location>
        <begin position="1"/>
        <end position="236"/>
    </location>
</feature>
<name>A0A0C3FBP9_PILCF</name>